<dbReference type="EMBL" id="ADOU02000005">
    <property type="protein sequence ID" value="KGJ67569.1"/>
    <property type="molecule type" value="Genomic_DNA"/>
</dbReference>
<evidence type="ECO:0000256" key="1">
    <source>
        <dbReference type="SAM" id="MobiDB-lite"/>
    </source>
</evidence>
<reference evidence="2 3" key="1">
    <citation type="journal article" date="2014" name="BMC Genomics">
        <title>Comparative genomics of Bradyrhizobium japonicum CPAC 15 and Bradyrhizobium diazoefficiens CPAC 7: elite model strains for understanding symbiotic performance with soybean.</title>
        <authorList>
            <person name="Siqueira A.F."/>
            <person name="Ormeno-Orrillo E."/>
            <person name="Souza R.C."/>
            <person name="Rodrigues E.P."/>
            <person name="Almeida L.G."/>
            <person name="Barcellos F.G."/>
            <person name="Batista J.S."/>
            <person name="Nakatami A.S."/>
            <person name="Martinez-Romero E."/>
            <person name="Vasconcelos A.T."/>
            <person name="Hungria M."/>
        </authorList>
    </citation>
    <scope>NUCLEOTIDE SEQUENCE [LARGE SCALE GENOMIC DNA]</scope>
    <source>
        <strain evidence="2 3">SEMIA 5080</strain>
    </source>
</reference>
<protein>
    <submittedName>
        <fullName evidence="2">Uncharacterized protein</fullName>
    </submittedName>
</protein>
<name>A0A837CEA9_9BRAD</name>
<comment type="caution">
    <text evidence="2">The sequence shown here is derived from an EMBL/GenBank/DDBJ whole genome shotgun (WGS) entry which is preliminary data.</text>
</comment>
<evidence type="ECO:0000313" key="3">
    <source>
        <dbReference type="Proteomes" id="UP000024900"/>
    </source>
</evidence>
<evidence type="ECO:0000313" key="2">
    <source>
        <dbReference type="EMBL" id="KGJ67569.1"/>
    </source>
</evidence>
<organism evidence="2 3">
    <name type="scientific">Bradyrhizobium diazoefficiens SEMIA 5080</name>
    <dbReference type="NCBI Taxonomy" id="754504"/>
    <lineage>
        <taxon>Bacteria</taxon>
        <taxon>Pseudomonadati</taxon>
        <taxon>Pseudomonadota</taxon>
        <taxon>Alphaproteobacteria</taxon>
        <taxon>Hyphomicrobiales</taxon>
        <taxon>Nitrobacteraceae</taxon>
        <taxon>Bradyrhizobium</taxon>
    </lineage>
</organism>
<gene>
    <name evidence="2" type="ORF">BJA5080_07579</name>
</gene>
<feature type="region of interest" description="Disordered" evidence="1">
    <location>
        <begin position="128"/>
        <end position="154"/>
    </location>
</feature>
<dbReference type="AlphaFoldDB" id="A0A837CEA9"/>
<proteinExistence type="predicted"/>
<sequence length="154" mass="17112">MMNAVTASPDLVDLGNDERGEARFTNRAMIEAEQRLQRAADLVATRKGGQWSVARVWTSCRAPAAPAGSVLRRRRTPGNRSGSSVMIVIPKHAGGAFQELVSQGNLRLECRRVRPPAFLRHLRVARHGKLPPQRHEQLPPPRIAEERVNEARTS</sequence>
<accession>A0A837CEA9</accession>
<dbReference type="Proteomes" id="UP000024900">
    <property type="component" value="Unassembled WGS sequence"/>
</dbReference>
<feature type="compositionally biased region" description="Basic and acidic residues" evidence="1">
    <location>
        <begin position="133"/>
        <end position="154"/>
    </location>
</feature>